<evidence type="ECO:0000313" key="14">
    <source>
        <dbReference type="EMBL" id="AGA18407.1"/>
    </source>
</evidence>
<protein>
    <recommendedName>
        <fullName evidence="13">CRESS-DNA virus Rep endonuclease domain-containing protein</fullName>
    </recommendedName>
</protein>
<keyword evidence="5" id="KW-0540">Nuclease</keyword>
<keyword evidence="4" id="KW-0235">DNA replication</keyword>
<proteinExistence type="predicted"/>
<evidence type="ECO:0000256" key="7">
    <source>
        <dbReference type="ARBA" id="ARBA00022741"/>
    </source>
</evidence>
<dbReference type="GO" id="GO:0042025">
    <property type="term" value="C:host cell nucleus"/>
    <property type="evidence" value="ECO:0007669"/>
    <property type="project" value="UniProtKB-SubCell"/>
</dbReference>
<evidence type="ECO:0000256" key="4">
    <source>
        <dbReference type="ARBA" id="ARBA00022705"/>
    </source>
</evidence>
<keyword evidence="7" id="KW-0547">Nucleotide-binding</keyword>
<keyword evidence="6" id="KW-0479">Metal-binding</keyword>
<keyword evidence="11" id="KW-0238">DNA-binding</keyword>
<feature type="region of interest" description="Disordered" evidence="12">
    <location>
        <begin position="1"/>
        <end position="23"/>
    </location>
</feature>
<evidence type="ECO:0000256" key="3">
    <source>
        <dbReference type="ARBA" id="ARBA00022695"/>
    </source>
</evidence>
<evidence type="ECO:0000256" key="10">
    <source>
        <dbReference type="ARBA" id="ARBA00023124"/>
    </source>
</evidence>
<keyword evidence="9" id="KW-0378">Hydrolase</keyword>
<evidence type="ECO:0000256" key="11">
    <source>
        <dbReference type="ARBA" id="ARBA00023125"/>
    </source>
</evidence>
<dbReference type="InterPro" id="IPR049912">
    <property type="entry name" value="CRESS_DNA_REP"/>
</dbReference>
<name>S4TFC7_9VIRU</name>
<dbReference type="Pfam" id="PF02407">
    <property type="entry name" value="Viral_Rep"/>
    <property type="match status" value="1"/>
</dbReference>
<keyword evidence="10" id="KW-0190">Covalent protein-DNA linkage</keyword>
<dbReference type="GO" id="GO:0046872">
    <property type="term" value="F:metal ion binding"/>
    <property type="evidence" value="ECO:0007669"/>
    <property type="project" value="UniProtKB-KW"/>
</dbReference>
<evidence type="ECO:0000256" key="2">
    <source>
        <dbReference type="ARBA" id="ARBA00022679"/>
    </source>
</evidence>
<dbReference type="PROSITE" id="PS52020">
    <property type="entry name" value="CRESS_DNA_REP"/>
    <property type="match status" value="1"/>
</dbReference>
<dbReference type="Gene3D" id="3.40.1310.20">
    <property type="match status" value="1"/>
</dbReference>
<evidence type="ECO:0000256" key="6">
    <source>
        <dbReference type="ARBA" id="ARBA00022723"/>
    </source>
</evidence>
<keyword evidence="2" id="KW-0808">Transferase</keyword>
<comment type="subcellular location">
    <subcellularLocation>
        <location evidence="1">Host nucleus</location>
    </subcellularLocation>
</comment>
<keyword evidence="8" id="KW-0255">Endonuclease</keyword>
<evidence type="ECO:0000256" key="1">
    <source>
        <dbReference type="ARBA" id="ARBA00004147"/>
    </source>
</evidence>
<evidence type="ECO:0000256" key="9">
    <source>
        <dbReference type="ARBA" id="ARBA00022801"/>
    </source>
</evidence>
<feature type="domain" description="CRESS-DNA virus Rep endonuclease" evidence="13">
    <location>
        <begin position="25"/>
        <end position="124"/>
    </location>
</feature>
<sequence>MANLGNNRQEGEGNTETPPSSKKQSCRKTFYAFTLFNYDENDLEANFNRQLKLYCKKYFYGREICPTTQRKHLQGFIHLKKPMRITELKNPIPGNPRLKACIGSEEQNLDYCSKDGDIVKYGYPKPLIVITDLRPWQQQIVDDIVLQPPDPRKVYWYWECVGKVGKSDFAKYLVFKHNALFCDGGKKSDLINLVFNNDMDQCNLIVWDIPRCNLGAISYAALESIKNGLVCNTKYETGTKLFNPPHIIVFANEPPSEPEKLSKDRWVITEII</sequence>
<evidence type="ECO:0000256" key="12">
    <source>
        <dbReference type="SAM" id="MobiDB-lite"/>
    </source>
</evidence>
<dbReference type="EMBL" id="JX904469">
    <property type="protein sequence ID" value="AGA18407.1"/>
    <property type="molecule type" value="Genomic_DNA"/>
</dbReference>
<evidence type="ECO:0000256" key="5">
    <source>
        <dbReference type="ARBA" id="ARBA00022722"/>
    </source>
</evidence>
<dbReference type="GO" id="GO:0016787">
    <property type="term" value="F:hydrolase activity"/>
    <property type="evidence" value="ECO:0007669"/>
    <property type="project" value="UniProtKB-KW"/>
</dbReference>
<dbReference type="GO" id="GO:0016779">
    <property type="term" value="F:nucleotidyltransferase activity"/>
    <property type="evidence" value="ECO:0007669"/>
    <property type="project" value="UniProtKB-KW"/>
</dbReference>
<dbReference type="GO" id="GO:0003677">
    <property type="term" value="F:DNA binding"/>
    <property type="evidence" value="ECO:0007669"/>
    <property type="project" value="UniProtKB-KW"/>
</dbReference>
<reference evidence="14" key="1">
    <citation type="journal article" date="2013" name="ISME J.">
        <title>Previously unknown and highly divergent ssDNA viruses populate the oceans.</title>
        <authorList>
            <person name="Labonte J.M."/>
            <person name="Suttle C.A."/>
        </authorList>
    </citation>
    <scope>NUCLEOTIDE SEQUENCE</scope>
</reference>
<evidence type="ECO:0000259" key="13">
    <source>
        <dbReference type="PROSITE" id="PS52020"/>
    </source>
</evidence>
<organism evidence="14">
    <name type="scientific">uncultured marine virus</name>
    <dbReference type="NCBI Taxonomy" id="186617"/>
    <lineage>
        <taxon>Viruses</taxon>
        <taxon>environmental samples</taxon>
    </lineage>
</organism>
<keyword evidence="3" id="KW-0548">Nucleotidyltransferase</keyword>
<dbReference type="GO" id="GO:0000166">
    <property type="term" value="F:nucleotide binding"/>
    <property type="evidence" value="ECO:0007669"/>
    <property type="project" value="UniProtKB-KW"/>
</dbReference>
<accession>S4TFC7</accession>
<evidence type="ECO:0000256" key="8">
    <source>
        <dbReference type="ARBA" id="ARBA00022759"/>
    </source>
</evidence>
<dbReference type="GO" id="GO:0006260">
    <property type="term" value="P:DNA replication"/>
    <property type="evidence" value="ECO:0007669"/>
    <property type="project" value="UniProtKB-KW"/>
</dbReference>
<dbReference type="GO" id="GO:0004519">
    <property type="term" value="F:endonuclease activity"/>
    <property type="evidence" value="ECO:0007669"/>
    <property type="project" value="UniProtKB-KW"/>
</dbReference>